<dbReference type="CDD" id="cd13220">
    <property type="entry name" value="PH-GRAM_GRAMDC"/>
    <property type="match status" value="1"/>
</dbReference>
<gene>
    <name evidence="5 6 7 8 9" type="primary">LOC111129151</name>
</gene>
<dbReference type="GO" id="GO:0120015">
    <property type="term" value="F:sterol transfer activity"/>
    <property type="evidence" value="ECO:0007669"/>
    <property type="project" value="TreeGrafter"/>
</dbReference>
<dbReference type="Pfam" id="PF02893">
    <property type="entry name" value="GRAM"/>
    <property type="match status" value="1"/>
</dbReference>
<feature type="compositionally biased region" description="Basic and acidic residues" evidence="1">
    <location>
        <begin position="232"/>
        <end position="243"/>
    </location>
</feature>
<feature type="transmembrane region" description="Helical" evidence="2">
    <location>
        <begin position="301"/>
        <end position="325"/>
    </location>
</feature>
<dbReference type="RefSeq" id="XP_022331016.1">
    <property type="nucleotide sequence ID" value="XM_022475308.1"/>
</dbReference>
<evidence type="ECO:0000313" key="7">
    <source>
        <dbReference type="RefSeq" id="XP_022331016.1"/>
    </source>
</evidence>
<name>A0A8B8DTQ0_CRAVI</name>
<evidence type="ECO:0000313" key="5">
    <source>
        <dbReference type="RefSeq" id="XP_022331013.1"/>
    </source>
</evidence>
<dbReference type="GO" id="GO:0032934">
    <property type="term" value="F:sterol binding"/>
    <property type="evidence" value="ECO:0007669"/>
    <property type="project" value="TreeGrafter"/>
</dbReference>
<evidence type="ECO:0000256" key="2">
    <source>
        <dbReference type="SAM" id="Phobius"/>
    </source>
</evidence>
<dbReference type="RefSeq" id="XP_022331015.1">
    <property type="nucleotide sequence ID" value="XM_022475307.1"/>
</dbReference>
<dbReference type="AlphaFoldDB" id="A0A8B8DTQ0"/>
<dbReference type="GO" id="GO:0005789">
    <property type="term" value="C:endoplasmic reticulum membrane"/>
    <property type="evidence" value="ECO:0007669"/>
    <property type="project" value="TreeGrafter"/>
</dbReference>
<dbReference type="GeneID" id="111129151"/>
<dbReference type="OrthoDB" id="74360at2759"/>
<organism evidence="4 9">
    <name type="scientific">Crassostrea virginica</name>
    <name type="common">Eastern oyster</name>
    <dbReference type="NCBI Taxonomy" id="6565"/>
    <lineage>
        <taxon>Eukaryota</taxon>
        <taxon>Metazoa</taxon>
        <taxon>Spiralia</taxon>
        <taxon>Lophotrochozoa</taxon>
        <taxon>Mollusca</taxon>
        <taxon>Bivalvia</taxon>
        <taxon>Autobranchia</taxon>
        <taxon>Pteriomorphia</taxon>
        <taxon>Ostreida</taxon>
        <taxon>Ostreoidea</taxon>
        <taxon>Ostreidae</taxon>
        <taxon>Crassostrea</taxon>
    </lineage>
</organism>
<evidence type="ECO:0000313" key="8">
    <source>
        <dbReference type="RefSeq" id="XP_022331017.1"/>
    </source>
</evidence>
<reference evidence="5 6" key="1">
    <citation type="submission" date="2025-04" db="UniProtKB">
        <authorList>
            <consortium name="RefSeq"/>
        </authorList>
    </citation>
    <scope>IDENTIFICATION</scope>
    <source>
        <tissue evidence="5 6">Whole sample</tissue>
    </source>
</reference>
<dbReference type="Proteomes" id="UP000694844">
    <property type="component" value="Chromosome 4"/>
</dbReference>
<dbReference type="InterPro" id="IPR004182">
    <property type="entry name" value="GRAM"/>
</dbReference>
<protein>
    <submittedName>
        <fullName evidence="5 6">GRAM domain-containing protein 2B-like</fullName>
    </submittedName>
</protein>
<dbReference type="InterPro" id="IPR051482">
    <property type="entry name" value="Cholesterol_transport"/>
</dbReference>
<proteinExistence type="predicted"/>
<feature type="region of interest" description="Disordered" evidence="1">
    <location>
        <begin position="169"/>
        <end position="195"/>
    </location>
</feature>
<evidence type="ECO:0000313" key="9">
    <source>
        <dbReference type="RefSeq" id="XP_022331018.1"/>
    </source>
</evidence>
<dbReference type="SMART" id="SM00568">
    <property type="entry name" value="GRAM"/>
    <property type="match status" value="1"/>
</dbReference>
<keyword evidence="4" id="KW-1185">Reference proteome</keyword>
<evidence type="ECO:0000313" key="6">
    <source>
        <dbReference type="RefSeq" id="XP_022331015.1"/>
    </source>
</evidence>
<dbReference type="GO" id="GO:0005886">
    <property type="term" value="C:plasma membrane"/>
    <property type="evidence" value="ECO:0007669"/>
    <property type="project" value="TreeGrafter"/>
</dbReference>
<dbReference type="RefSeq" id="XP_022331018.1">
    <property type="nucleotide sequence ID" value="XM_022475310.1"/>
</dbReference>
<dbReference type="PANTHER" id="PTHR23319">
    <property type="entry name" value="GRAM DOMAIN CONTAINING 1B, ISOFORM E"/>
    <property type="match status" value="1"/>
</dbReference>
<keyword evidence="2" id="KW-0812">Transmembrane</keyword>
<evidence type="ECO:0000256" key="1">
    <source>
        <dbReference type="SAM" id="MobiDB-lite"/>
    </source>
</evidence>
<dbReference type="RefSeq" id="XP_022331013.1">
    <property type="nucleotide sequence ID" value="XM_022475305.1"/>
</dbReference>
<evidence type="ECO:0000259" key="3">
    <source>
        <dbReference type="SMART" id="SM00568"/>
    </source>
</evidence>
<feature type="compositionally biased region" description="Acidic residues" evidence="1">
    <location>
        <begin position="173"/>
        <end position="186"/>
    </location>
</feature>
<keyword evidence="2" id="KW-1133">Transmembrane helix</keyword>
<dbReference type="GO" id="GO:0140268">
    <property type="term" value="C:endoplasmic reticulum-plasma membrane contact site"/>
    <property type="evidence" value="ECO:0007669"/>
    <property type="project" value="TreeGrafter"/>
</dbReference>
<evidence type="ECO:0000313" key="4">
    <source>
        <dbReference type="Proteomes" id="UP000694844"/>
    </source>
</evidence>
<dbReference type="RefSeq" id="XP_022331017.1">
    <property type="nucleotide sequence ID" value="XM_022475309.1"/>
</dbReference>
<dbReference type="Gene3D" id="2.30.29.30">
    <property type="entry name" value="Pleckstrin-homology domain (PH domain)/Phosphotyrosine-binding domain (PTB)"/>
    <property type="match status" value="1"/>
</dbReference>
<feature type="region of interest" description="Disordered" evidence="1">
    <location>
        <begin position="229"/>
        <end position="260"/>
    </location>
</feature>
<sequence>MNAKDLESKDHSPLRSKSKYDKFHKLFKAVPAEEYPLNDYSCAYIGDILLHGSIYISQNWICFYSKIRARGRRLQIPLEKVISITREKTALVFPNAIGVQTAEEKYTFGSFLMRDNAYKYINTVWKKSQAIRTLQNDQKIDFLREKTVLSTSVSTPVFSNGSLEIDNQFPEEAVAEDEEEEEEEEEARSLKEIPRGHVNCDKQSIQTTSSFNQNNNLILSDSSDVGLCNPCDKGESEKPDTTKSSENSKIPTSPVRKDPGKGPMIRAINIPYIIECFEVQKMMAAFSELSLKLQKIPRTNLLLVVCSVMILFLMLSAVALTYKILVLQARMEGKELWNPMAKQNWRNNMYSTFYDLRASSHLATIQQLHQVLEANLNVLEEMGLNLKALQATTGSLVKCPSQEEDCKQGKL</sequence>
<dbReference type="KEGG" id="cvn:111129151"/>
<dbReference type="PANTHER" id="PTHR23319:SF4">
    <property type="entry name" value="GRAM DOMAIN CONTAINING 1B, ISOFORM E"/>
    <property type="match status" value="1"/>
</dbReference>
<dbReference type="InterPro" id="IPR011993">
    <property type="entry name" value="PH-like_dom_sf"/>
</dbReference>
<keyword evidence="2" id="KW-0472">Membrane</keyword>
<feature type="domain" description="GRAM" evidence="3">
    <location>
        <begin position="21"/>
        <end position="88"/>
    </location>
</feature>
<accession>A0A8B8DTQ0</accession>
<dbReference type="GO" id="GO:0032366">
    <property type="term" value="P:intracellular sterol transport"/>
    <property type="evidence" value="ECO:0007669"/>
    <property type="project" value="TreeGrafter"/>
</dbReference>